<dbReference type="Proteomes" id="UP000474630">
    <property type="component" value="Chromosome"/>
</dbReference>
<dbReference type="KEGG" id="drc:G0Q07_15365"/>
<dbReference type="RefSeq" id="WP_163347773.1">
    <property type="nucleotide sequence ID" value="NZ_CP048409.1"/>
</dbReference>
<organism evidence="1 2">
    <name type="scientific">Draconibacterium halophilum</name>
    <dbReference type="NCBI Taxonomy" id="2706887"/>
    <lineage>
        <taxon>Bacteria</taxon>
        <taxon>Pseudomonadati</taxon>
        <taxon>Bacteroidota</taxon>
        <taxon>Bacteroidia</taxon>
        <taxon>Marinilabiliales</taxon>
        <taxon>Prolixibacteraceae</taxon>
        <taxon>Draconibacterium</taxon>
    </lineage>
</organism>
<proteinExistence type="predicted"/>
<dbReference type="AlphaFoldDB" id="A0A6C0RG14"/>
<keyword evidence="2" id="KW-1185">Reference proteome</keyword>
<evidence type="ECO:0000313" key="2">
    <source>
        <dbReference type="Proteomes" id="UP000474630"/>
    </source>
</evidence>
<evidence type="ECO:0008006" key="3">
    <source>
        <dbReference type="Google" id="ProtNLM"/>
    </source>
</evidence>
<dbReference type="EMBL" id="CP048409">
    <property type="protein sequence ID" value="QIA09007.1"/>
    <property type="molecule type" value="Genomic_DNA"/>
</dbReference>
<name>A0A6C0RG14_9BACT</name>
<reference evidence="1 2" key="1">
    <citation type="submission" date="2020-02" db="EMBL/GenBank/DDBJ databases">
        <title>Genome sequencing for Draconibacterium sp. strain M1.</title>
        <authorList>
            <person name="Park S.-J."/>
        </authorList>
    </citation>
    <scope>NUCLEOTIDE SEQUENCE [LARGE SCALE GENOMIC DNA]</scope>
    <source>
        <strain evidence="1 2">M1</strain>
    </source>
</reference>
<gene>
    <name evidence="1" type="ORF">G0Q07_15365</name>
</gene>
<evidence type="ECO:0000313" key="1">
    <source>
        <dbReference type="EMBL" id="QIA09007.1"/>
    </source>
</evidence>
<protein>
    <recommendedName>
        <fullName evidence="3">STAS/SEC14 domain-containing protein</fullName>
    </recommendedName>
</protein>
<sequence length="124" mass="14573">MTESKFKYEYKDRIVFKYYFGLVTVEDVRESWLSAINQNLFPDDVIGFVLDYRKAKFDIAPGRHNEIPEFYHQHPEVFEGTRVAIVTVRPEDVVYPMLIRMKDKGYQSIPFSTIEAAINWVSGL</sequence>
<accession>A0A6C0RG14</accession>